<keyword evidence="1" id="KW-0145">Chemotaxis</keyword>
<dbReference type="GO" id="GO:0016787">
    <property type="term" value="F:hydrolase activity"/>
    <property type="evidence" value="ECO:0007669"/>
    <property type="project" value="UniProtKB-KW"/>
</dbReference>
<evidence type="ECO:0000313" key="5">
    <source>
        <dbReference type="Proteomes" id="UP000254664"/>
    </source>
</evidence>
<dbReference type="AlphaFoldDB" id="A0A381J8H3"/>
<keyword evidence="2 4" id="KW-0378">Hydrolase</keyword>
<dbReference type="Pfam" id="PF04509">
    <property type="entry name" value="CheC"/>
    <property type="match status" value="2"/>
</dbReference>
<dbReference type="CDD" id="cd17909">
    <property type="entry name" value="CheC_ClassI"/>
    <property type="match status" value="1"/>
</dbReference>
<dbReference type="Proteomes" id="UP000254664">
    <property type="component" value="Unassembled WGS sequence"/>
</dbReference>
<dbReference type="Gene3D" id="3.40.1550.10">
    <property type="entry name" value="CheC-like"/>
    <property type="match status" value="1"/>
</dbReference>
<feature type="domain" description="CheC-like protein" evidence="3">
    <location>
        <begin position="104"/>
        <end position="141"/>
    </location>
</feature>
<keyword evidence="5" id="KW-1185">Reference proteome</keyword>
<feature type="domain" description="CheC-like protein" evidence="3">
    <location>
        <begin position="9"/>
        <end position="46"/>
    </location>
</feature>
<organism evidence="4 5">
    <name type="scientific">Clostridium putrefaciens</name>
    <dbReference type="NCBI Taxonomy" id="99675"/>
    <lineage>
        <taxon>Bacteria</taxon>
        <taxon>Bacillati</taxon>
        <taxon>Bacillota</taxon>
        <taxon>Clostridia</taxon>
        <taxon>Eubacteriales</taxon>
        <taxon>Clostridiaceae</taxon>
        <taxon>Clostridium</taxon>
    </lineage>
</organism>
<evidence type="ECO:0000256" key="1">
    <source>
        <dbReference type="ARBA" id="ARBA00022500"/>
    </source>
</evidence>
<proteinExistence type="predicted"/>
<dbReference type="PANTHER" id="PTHR43693">
    <property type="entry name" value="PROTEIN PHOSPHATASE CHEZ"/>
    <property type="match status" value="1"/>
</dbReference>
<sequence length="205" mass="22379">MNYLKLDDIQLDALKEMSNIGSGNAVTSFSQLLNKRIDMTVPDINIVKFEDIFSRIDGENPLVGVVVRVLGDAPGNILFILNNEVALNIIGLLTGTKVDTINDMGYSVLCEVGNIIAGSYMNAIGKLTNLLIIPSVPAVTYDMLGAILSTIFIETGQYDDYVLDIETTFLNNDINNDENNNIGAHFYYIPKPGSLDKMLNALGLI</sequence>
<dbReference type="InterPro" id="IPR028976">
    <property type="entry name" value="CheC-like_sf"/>
</dbReference>
<accession>A0A381J8H3</accession>
<evidence type="ECO:0000256" key="2">
    <source>
        <dbReference type="ARBA" id="ARBA00022801"/>
    </source>
</evidence>
<gene>
    <name evidence="4" type="primary">cheC</name>
    <name evidence="4" type="ORF">NCTC9836_01844</name>
</gene>
<dbReference type="EC" id="3.-.-.-" evidence="4"/>
<dbReference type="InterPro" id="IPR007597">
    <property type="entry name" value="CheC"/>
</dbReference>
<dbReference type="SUPFAM" id="SSF103039">
    <property type="entry name" value="CheC-like"/>
    <property type="match status" value="1"/>
</dbReference>
<name>A0A381J8H3_9CLOT</name>
<protein>
    <submittedName>
        <fullName evidence="4">Chemotaxis protein CheC, inhibitor of MCP methylation</fullName>
        <ecNumber evidence="4">3.-.-.-</ecNumber>
    </submittedName>
</protein>
<dbReference type="GO" id="GO:0006935">
    <property type="term" value="P:chemotaxis"/>
    <property type="evidence" value="ECO:0007669"/>
    <property type="project" value="UniProtKB-KW"/>
</dbReference>
<reference evidence="4 5" key="1">
    <citation type="submission" date="2018-06" db="EMBL/GenBank/DDBJ databases">
        <authorList>
            <consortium name="Pathogen Informatics"/>
            <person name="Doyle S."/>
        </authorList>
    </citation>
    <scope>NUCLEOTIDE SEQUENCE [LARGE SCALE GENOMIC DNA]</scope>
    <source>
        <strain evidence="4 5">NCTC9836</strain>
    </source>
</reference>
<dbReference type="RefSeq" id="WP_115641467.1">
    <property type="nucleotide sequence ID" value="NZ_UFWZ01000001.1"/>
</dbReference>
<dbReference type="InterPro" id="IPR050992">
    <property type="entry name" value="CheZ_family_phosphatases"/>
</dbReference>
<dbReference type="EMBL" id="UFWZ01000001">
    <property type="protein sequence ID" value="SUY47511.1"/>
    <property type="molecule type" value="Genomic_DNA"/>
</dbReference>
<dbReference type="OrthoDB" id="9812187at2"/>
<evidence type="ECO:0000313" key="4">
    <source>
        <dbReference type="EMBL" id="SUY47511.1"/>
    </source>
</evidence>
<evidence type="ECO:0000259" key="3">
    <source>
        <dbReference type="Pfam" id="PF04509"/>
    </source>
</evidence>
<dbReference type="PANTHER" id="PTHR43693:SF1">
    <property type="entry name" value="PROTEIN PHOSPHATASE CHEZ"/>
    <property type="match status" value="1"/>
</dbReference>